<dbReference type="RefSeq" id="WP_061835810.1">
    <property type="nucleotide sequence ID" value="NZ_LUKE01000003.1"/>
</dbReference>
<dbReference type="Proteomes" id="UP000075320">
    <property type="component" value="Unassembled WGS sequence"/>
</dbReference>
<evidence type="ECO:0000313" key="2">
    <source>
        <dbReference type="Proteomes" id="UP000075320"/>
    </source>
</evidence>
<keyword evidence="2" id="KW-1185">Reference proteome</keyword>
<comment type="caution">
    <text evidence="1">The sequence shown here is derived from an EMBL/GenBank/DDBJ whole genome shotgun (WGS) entry which is preliminary data.</text>
</comment>
<sequence>MKNILLVALILGTSFEASAYFVRKKETVEIQVNARVQYLGELRGFSQFHLDHVQLLQAPAEINKEALQAGLNHWLGARADYRLGYKACGGQAFLILKLDKRDLSPAGDVEYEAVADIELMQCKKK</sequence>
<protein>
    <submittedName>
        <fullName evidence="1">Uncharacterized protein</fullName>
    </submittedName>
</protein>
<dbReference type="AlphaFoldDB" id="A0A150WJM7"/>
<accession>A0A150WJM7</accession>
<organism evidence="1 2">
    <name type="scientific">Bdellovibrio bacteriovorus</name>
    <dbReference type="NCBI Taxonomy" id="959"/>
    <lineage>
        <taxon>Bacteria</taxon>
        <taxon>Pseudomonadati</taxon>
        <taxon>Bdellovibrionota</taxon>
        <taxon>Bdellovibrionia</taxon>
        <taxon>Bdellovibrionales</taxon>
        <taxon>Pseudobdellovibrionaceae</taxon>
        <taxon>Bdellovibrio</taxon>
    </lineage>
</organism>
<proteinExistence type="predicted"/>
<gene>
    <name evidence="1" type="ORF">AZI86_13965</name>
</gene>
<dbReference type="EMBL" id="LUKE01000003">
    <property type="protein sequence ID" value="KYG63916.1"/>
    <property type="molecule type" value="Genomic_DNA"/>
</dbReference>
<evidence type="ECO:0000313" key="1">
    <source>
        <dbReference type="EMBL" id="KYG63916.1"/>
    </source>
</evidence>
<reference evidence="1 2" key="1">
    <citation type="submission" date="2016-03" db="EMBL/GenBank/DDBJ databases">
        <authorList>
            <person name="Ploux O."/>
        </authorList>
    </citation>
    <scope>NUCLEOTIDE SEQUENCE [LARGE SCALE GENOMIC DNA]</scope>
    <source>
        <strain evidence="1 2">R0</strain>
    </source>
</reference>
<name>A0A150WJM7_BDEBC</name>